<keyword evidence="4" id="KW-0812">Transmembrane</keyword>
<feature type="region of interest" description="Disordered" evidence="3">
    <location>
        <begin position="57"/>
        <end position="209"/>
    </location>
</feature>
<dbReference type="GO" id="GO:0016020">
    <property type="term" value="C:membrane"/>
    <property type="evidence" value="ECO:0007669"/>
    <property type="project" value="UniProtKB-SubCell"/>
</dbReference>
<feature type="compositionally biased region" description="Acidic residues" evidence="3">
    <location>
        <begin position="146"/>
        <end position="155"/>
    </location>
</feature>
<gene>
    <name evidence="5" type="ORF">GQ466_01060</name>
</gene>
<reference evidence="5 6" key="1">
    <citation type="submission" date="2019-12" db="EMBL/GenBank/DDBJ databases">
        <title>Nocardia macrotermitis sp. nov. and Nocardia aurantia sp. nov., isolated from the gut of the fungus growing-termite Macrotermes natalensis.</title>
        <authorList>
            <person name="Christine B."/>
            <person name="Rene B."/>
        </authorList>
    </citation>
    <scope>NUCLEOTIDE SEQUENCE [LARGE SCALE GENOMIC DNA]</scope>
    <source>
        <strain evidence="5 6">DSM 102126</strain>
    </source>
</reference>
<accession>A0A6I4VXF3</accession>
<evidence type="ECO:0008006" key="7">
    <source>
        <dbReference type="Google" id="ProtNLM"/>
    </source>
</evidence>
<evidence type="ECO:0000256" key="4">
    <source>
        <dbReference type="SAM" id="Phobius"/>
    </source>
</evidence>
<dbReference type="AlphaFoldDB" id="A0A6I4VXF3"/>
<dbReference type="PANTHER" id="PTHR37042:SF4">
    <property type="entry name" value="OUTER MEMBRANE PROTEIN RV1973"/>
    <property type="match status" value="1"/>
</dbReference>
<keyword evidence="2 4" id="KW-0472">Membrane</keyword>
<evidence type="ECO:0000256" key="3">
    <source>
        <dbReference type="SAM" id="MobiDB-lite"/>
    </source>
</evidence>
<name>A0A6I4VXF3_9ACTN</name>
<evidence type="ECO:0000313" key="6">
    <source>
        <dbReference type="Proteomes" id="UP000431901"/>
    </source>
</evidence>
<dbReference type="PANTHER" id="PTHR37042">
    <property type="entry name" value="OUTER MEMBRANE PROTEIN RV1973"/>
    <property type="match status" value="1"/>
</dbReference>
<feature type="compositionally biased region" description="Acidic residues" evidence="3">
    <location>
        <begin position="13"/>
        <end position="33"/>
    </location>
</feature>
<evidence type="ECO:0000256" key="1">
    <source>
        <dbReference type="ARBA" id="ARBA00004370"/>
    </source>
</evidence>
<dbReference type="Proteomes" id="UP000431901">
    <property type="component" value="Unassembled WGS sequence"/>
</dbReference>
<comment type="subcellular location">
    <subcellularLocation>
        <location evidence="1">Membrane</location>
    </subcellularLocation>
</comment>
<feature type="region of interest" description="Disordered" evidence="3">
    <location>
        <begin position="1"/>
        <end position="44"/>
    </location>
</feature>
<sequence>MTMLRRGKRSGTDDEGTAVEETPEETVADEAVETPESARARRAAERAREAARVAELAEEAAERAREAARLAQVAAEAAGRVDDDPLDAEDETADPKTAATDEPAPADAADAGKPDEQAAPKAAAATVEETDAADAKVGTGAKPDADADPETDADAGVEGAADADTDAKADAKADTADDAAAADDAEAKNEPAKGKKSGAAAKVKFERGTSSVKKTDAAPGFLARVSSWSTQIIAALAVVVVALAVAGVVLTMKDRDRKATEQGTRDATVAASRVAQAVSSYDYRTLKDDFKAASQLTTGTLHTQFDKFAQQLTAMATEQQAVSTTTVLKSGALTTGADKVDVLVYANRNTTTKNDKQQRLPEPLRIRITMEKKGGHWLASKLVVL</sequence>
<evidence type="ECO:0000313" key="5">
    <source>
        <dbReference type="EMBL" id="MXQ62617.1"/>
    </source>
</evidence>
<keyword evidence="4" id="KW-1133">Transmembrane helix</keyword>
<feature type="compositionally biased region" description="Low complexity" evidence="3">
    <location>
        <begin position="95"/>
        <end position="109"/>
    </location>
</feature>
<keyword evidence="6" id="KW-1185">Reference proteome</keyword>
<comment type="caution">
    <text evidence="5">The sequence shown here is derived from an EMBL/GenBank/DDBJ whole genome shotgun (WGS) entry which is preliminary data.</text>
</comment>
<evidence type="ECO:0000256" key="2">
    <source>
        <dbReference type="ARBA" id="ARBA00023136"/>
    </source>
</evidence>
<feature type="compositionally biased region" description="Basic and acidic residues" evidence="3">
    <location>
        <begin position="165"/>
        <end position="175"/>
    </location>
</feature>
<dbReference type="RefSeq" id="WP_161100897.1">
    <property type="nucleotide sequence ID" value="NZ_JBHLYI010000009.1"/>
</dbReference>
<dbReference type="EMBL" id="WUTW01000001">
    <property type="protein sequence ID" value="MXQ62617.1"/>
    <property type="molecule type" value="Genomic_DNA"/>
</dbReference>
<organism evidence="5 6">
    <name type="scientific">Actinomadura rayongensis</name>
    <dbReference type="NCBI Taxonomy" id="1429076"/>
    <lineage>
        <taxon>Bacteria</taxon>
        <taxon>Bacillati</taxon>
        <taxon>Actinomycetota</taxon>
        <taxon>Actinomycetes</taxon>
        <taxon>Streptosporangiales</taxon>
        <taxon>Thermomonosporaceae</taxon>
        <taxon>Actinomadura</taxon>
    </lineage>
</organism>
<feature type="transmembrane region" description="Helical" evidence="4">
    <location>
        <begin position="232"/>
        <end position="252"/>
    </location>
</feature>
<protein>
    <recommendedName>
        <fullName evidence="7">Mce-associated membrane protein</fullName>
    </recommendedName>
</protein>
<proteinExistence type="predicted"/>
<feature type="compositionally biased region" description="Low complexity" evidence="3">
    <location>
        <begin position="69"/>
        <end position="78"/>
    </location>
</feature>
<dbReference type="OrthoDB" id="3536396at2"/>